<evidence type="ECO:0000256" key="5">
    <source>
        <dbReference type="ARBA" id="ARBA00022906"/>
    </source>
</evidence>
<keyword evidence="8 9" id="KW-0472">Membrane</keyword>
<feature type="transmembrane region" description="Helical" evidence="9">
    <location>
        <begin position="59"/>
        <end position="77"/>
    </location>
</feature>
<sequence length="290" mass="30980">MTAAELVGGIVSGSLSLLANAAHNLSNAGSVLVSYVAWRISRRAADRRRTFGYGRAEMVGALINLTTLIVIGLYLVYEAGRRFLDPGEVAGTTMLVVGVVALAEDAAAAWVLRRETGSLSVRSTYLHMIADALATLDVILGAVAIIIWGTAAWWVDPAATAAIALYVLVHGTREMRSVISVLMDSAPRGFDYDGLVAELRAAPGVRDLRHLHVWQPAEGKIALQIHLVLGSTDLHAATATKEQLKKRLRERFGISHATIEVEAAGCVAHDPALFVAEWGSVQRPRTSGEG</sequence>
<comment type="caution">
    <text evidence="12">The sequence shown here is derived from an EMBL/GenBank/DDBJ whole genome shotgun (WGS) entry which is preliminary data.</text>
</comment>
<evidence type="ECO:0000256" key="2">
    <source>
        <dbReference type="ARBA" id="ARBA00008873"/>
    </source>
</evidence>
<keyword evidence="6 9" id="KW-1133">Transmembrane helix</keyword>
<reference evidence="12 13" key="1">
    <citation type="submission" date="2021-03" db="EMBL/GenBank/DDBJ databases">
        <authorList>
            <person name="So Y."/>
        </authorList>
    </citation>
    <scope>NUCLEOTIDE SEQUENCE [LARGE SCALE GENOMIC DNA]</scope>
    <source>
        <strain evidence="12 13">SSH11</strain>
    </source>
</reference>
<dbReference type="InterPro" id="IPR036837">
    <property type="entry name" value="Cation_efflux_CTD_sf"/>
</dbReference>
<dbReference type="InterPro" id="IPR058533">
    <property type="entry name" value="Cation_efflux_TM"/>
</dbReference>
<organism evidence="12 13">
    <name type="scientific">Pararoseomonas baculiformis</name>
    <dbReference type="NCBI Taxonomy" id="2820812"/>
    <lineage>
        <taxon>Bacteria</taxon>
        <taxon>Pseudomonadati</taxon>
        <taxon>Pseudomonadota</taxon>
        <taxon>Alphaproteobacteria</taxon>
        <taxon>Acetobacterales</taxon>
        <taxon>Acetobacteraceae</taxon>
        <taxon>Pararoseomonas</taxon>
    </lineage>
</organism>
<keyword evidence="3" id="KW-0813">Transport</keyword>
<accession>A0ABS4AM02</accession>
<dbReference type="Proteomes" id="UP000681594">
    <property type="component" value="Unassembled WGS sequence"/>
</dbReference>
<feature type="domain" description="Cation efflux protein transmembrane" evidence="10">
    <location>
        <begin position="2"/>
        <end position="183"/>
    </location>
</feature>
<dbReference type="Gene3D" id="1.20.1510.10">
    <property type="entry name" value="Cation efflux protein transmembrane domain"/>
    <property type="match status" value="1"/>
</dbReference>
<evidence type="ECO:0000256" key="1">
    <source>
        <dbReference type="ARBA" id="ARBA00004141"/>
    </source>
</evidence>
<evidence type="ECO:0000259" key="11">
    <source>
        <dbReference type="Pfam" id="PF16916"/>
    </source>
</evidence>
<comment type="subcellular location">
    <subcellularLocation>
        <location evidence="1">Membrane</location>
        <topology evidence="1">Multi-pass membrane protein</topology>
    </subcellularLocation>
</comment>
<dbReference type="PANTHER" id="PTHR11562">
    <property type="entry name" value="CATION EFFLUX PROTEIN/ ZINC TRANSPORTER"/>
    <property type="match status" value="1"/>
</dbReference>
<evidence type="ECO:0000256" key="4">
    <source>
        <dbReference type="ARBA" id="ARBA00022692"/>
    </source>
</evidence>
<evidence type="ECO:0000313" key="13">
    <source>
        <dbReference type="Proteomes" id="UP000681594"/>
    </source>
</evidence>
<keyword evidence="13" id="KW-1185">Reference proteome</keyword>
<proteinExistence type="inferred from homology"/>
<dbReference type="NCBIfam" id="TIGR01297">
    <property type="entry name" value="CDF"/>
    <property type="match status" value="1"/>
</dbReference>
<protein>
    <submittedName>
        <fullName evidence="12">Cation transporter</fullName>
    </submittedName>
</protein>
<feature type="domain" description="Cation efflux protein cytoplasmic" evidence="11">
    <location>
        <begin position="188"/>
        <end position="262"/>
    </location>
</feature>
<evidence type="ECO:0000313" key="12">
    <source>
        <dbReference type="EMBL" id="MBP0447548.1"/>
    </source>
</evidence>
<dbReference type="InterPro" id="IPR002524">
    <property type="entry name" value="Cation_efflux"/>
</dbReference>
<keyword evidence="4 9" id="KW-0812">Transmembrane</keyword>
<evidence type="ECO:0000256" key="3">
    <source>
        <dbReference type="ARBA" id="ARBA00022448"/>
    </source>
</evidence>
<dbReference type="InterPro" id="IPR027469">
    <property type="entry name" value="Cation_efflux_TMD_sf"/>
</dbReference>
<dbReference type="EMBL" id="JAGIZB010000041">
    <property type="protein sequence ID" value="MBP0447548.1"/>
    <property type="molecule type" value="Genomic_DNA"/>
</dbReference>
<dbReference type="Pfam" id="PF01545">
    <property type="entry name" value="Cation_efflux"/>
    <property type="match status" value="1"/>
</dbReference>
<dbReference type="InterPro" id="IPR027470">
    <property type="entry name" value="Cation_efflux_CTD"/>
</dbReference>
<evidence type="ECO:0000256" key="7">
    <source>
        <dbReference type="ARBA" id="ARBA00023065"/>
    </source>
</evidence>
<dbReference type="SUPFAM" id="SSF161111">
    <property type="entry name" value="Cation efflux protein transmembrane domain-like"/>
    <property type="match status" value="1"/>
</dbReference>
<dbReference type="Pfam" id="PF16916">
    <property type="entry name" value="ZT_dimer"/>
    <property type="match status" value="1"/>
</dbReference>
<evidence type="ECO:0000256" key="9">
    <source>
        <dbReference type="SAM" id="Phobius"/>
    </source>
</evidence>
<evidence type="ECO:0000256" key="8">
    <source>
        <dbReference type="ARBA" id="ARBA00023136"/>
    </source>
</evidence>
<comment type="similarity">
    <text evidence="2">Belongs to the cation diffusion facilitator (CDF) transporter (TC 2.A.4) family. SLC30A subfamily.</text>
</comment>
<feature type="transmembrane region" description="Helical" evidence="9">
    <location>
        <begin position="89"/>
        <end position="112"/>
    </location>
</feature>
<name>A0ABS4AM02_9PROT</name>
<dbReference type="InterPro" id="IPR050681">
    <property type="entry name" value="CDF/SLC30A"/>
</dbReference>
<keyword evidence="5" id="KW-0862">Zinc</keyword>
<dbReference type="PANTHER" id="PTHR11562:SF17">
    <property type="entry name" value="RE54080P-RELATED"/>
    <property type="match status" value="1"/>
</dbReference>
<keyword evidence="5" id="KW-0864">Zinc transport</keyword>
<evidence type="ECO:0000259" key="10">
    <source>
        <dbReference type="Pfam" id="PF01545"/>
    </source>
</evidence>
<feature type="transmembrane region" description="Helical" evidence="9">
    <location>
        <begin position="21"/>
        <end position="38"/>
    </location>
</feature>
<feature type="transmembrane region" description="Helical" evidence="9">
    <location>
        <begin position="124"/>
        <end position="145"/>
    </location>
</feature>
<evidence type="ECO:0000256" key="6">
    <source>
        <dbReference type="ARBA" id="ARBA00022989"/>
    </source>
</evidence>
<dbReference type="RefSeq" id="WP_209381827.1">
    <property type="nucleotide sequence ID" value="NZ_JAGIZB010000041.1"/>
</dbReference>
<gene>
    <name evidence="12" type="ORF">J8J14_22575</name>
</gene>
<dbReference type="SUPFAM" id="SSF160240">
    <property type="entry name" value="Cation efflux protein cytoplasmic domain-like"/>
    <property type="match status" value="1"/>
</dbReference>
<keyword evidence="7" id="KW-0406">Ion transport</keyword>
<feature type="transmembrane region" description="Helical" evidence="9">
    <location>
        <begin position="151"/>
        <end position="169"/>
    </location>
</feature>